<evidence type="ECO:0000256" key="8">
    <source>
        <dbReference type="SAM" id="SignalP"/>
    </source>
</evidence>
<evidence type="ECO:0000256" key="6">
    <source>
        <dbReference type="ARBA" id="ARBA00022833"/>
    </source>
</evidence>
<sequence>MTFVPRVAARRRTVLFPLAVSAALALSLLPAQSASATDGAGGVTAAERGASAYLQSIRDRPTALAAFFRDLPKGGDLHNHLSGAASTELLLRLAAEDGLCIDRTSSTASPPPCTGNTRPAADAETDAAFRRQVIRAWSMQDFKPGEESGHDHFFATFGKFGEASWRHPGRLLAEVADTAAEQNQFYLETMLTPASSGAAALASKVGYDSDLARMRGKLLADGGIDTLVRQAKSDADATMAEFRTAAHCGTARPRPGCALPVRFISQVSRSGPPERVFTQMLLGMELARHDPRYVAINLVQPEDAPVSLRDYSLQMRMLDYLHGQYPAAHITLHAGELVPGLVKPEDLRFHIREAVLVGHAERIGHGVDLRHEDDPQGLLRLMARRHVLVEVPLTSNAQILNVSGPEHPFQLYRQYGVPVALATDDPGVERIDISHEYQRAALTYRLDYHALKDLARASLEYAFLPGRSLWRDRDGYRVVPECSADRPGHARPGSRCAAFLASSAKAAVEWRQEAAFGAFEQRAVRQAF</sequence>
<accession>A0A345T241</accession>
<evidence type="ECO:0000256" key="7">
    <source>
        <dbReference type="SAM" id="MobiDB-lite"/>
    </source>
</evidence>
<evidence type="ECO:0000259" key="9">
    <source>
        <dbReference type="Pfam" id="PF00962"/>
    </source>
</evidence>
<organism evidence="10 11">
    <name type="scientific">Peterkaempfera bronchialis</name>
    <dbReference type="NCBI Taxonomy" id="2126346"/>
    <lineage>
        <taxon>Bacteria</taxon>
        <taxon>Bacillati</taxon>
        <taxon>Actinomycetota</taxon>
        <taxon>Actinomycetes</taxon>
        <taxon>Kitasatosporales</taxon>
        <taxon>Streptomycetaceae</taxon>
        <taxon>Peterkaempfera</taxon>
    </lineage>
</organism>
<dbReference type="GO" id="GO:0006154">
    <property type="term" value="P:adenosine catabolic process"/>
    <property type="evidence" value="ECO:0007669"/>
    <property type="project" value="TreeGrafter"/>
</dbReference>
<protein>
    <recommendedName>
        <fullName evidence="3">adenosine deaminase</fullName>
        <ecNumber evidence="3">3.5.4.4</ecNumber>
    </recommendedName>
</protein>
<feature type="region of interest" description="Disordered" evidence="7">
    <location>
        <begin position="103"/>
        <end position="122"/>
    </location>
</feature>
<reference evidence="11" key="1">
    <citation type="submission" date="2018-07" db="EMBL/GenBank/DDBJ databases">
        <title>Streptacidiphilus bronchialis DSM 106435 chromosome.</title>
        <authorList>
            <person name="Batra D."/>
            <person name="Gulvik C.A."/>
        </authorList>
    </citation>
    <scope>NUCLEOTIDE SEQUENCE [LARGE SCALE GENOMIC DNA]</scope>
    <source>
        <strain evidence="11">DSM 106435</strain>
    </source>
</reference>
<keyword evidence="8" id="KW-0732">Signal</keyword>
<comment type="cofactor">
    <cofactor evidence="1">
        <name>Zn(2+)</name>
        <dbReference type="ChEBI" id="CHEBI:29105"/>
    </cofactor>
</comment>
<dbReference type="GO" id="GO:0004000">
    <property type="term" value="F:adenosine deaminase activity"/>
    <property type="evidence" value="ECO:0007669"/>
    <property type="project" value="TreeGrafter"/>
</dbReference>
<dbReference type="InterPro" id="IPR001365">
    <property type="entry name" value="A_deaminase_dom"/>
</dbReference>
<keyword evidence="4" id="KW-0479">Metal-binding</keyword>
<dbReference type="InterPro" id="IPR006330">
    <property type="entry name" value="Ado/ade_deaminase"/>
</dbReference>
<evidence type="ECO:0000256" key="1">
    <source>
        <dbReference type="ARBA" id="ARBA00001947"/>
    </source>
</evidence>
<dbReference type="RefSeq" id="WP_111490350.1">
    <property type="nucleotide sequence ID" value="NZ_CP031264.1"/>
</dbReference>
<dbReference type="GO" id="GO:0043103">
    <property type="term" value="P:hypoxanthine salvage"/>
    <property type="evidence" value="ECO:0007669"/>
    <property type="project" value="TreeGrafter"/>
</dbReference>
<evidence type="ECO:0000313" key="10">
    <source>
        <dbReference type="EMBL" id="AXI80046.1"/>
    </source>
</evidence>
<dbReference type="PANTHER" id="PTHR11409:SF43">
    <property type="entry name" value="ADENOSINE DEAMINASE"/>
    <property type="match status" value="1"/>
</dbReference>
<dbReference type="OrthoDB" id="105475at2"/>
<evidence type="ECO:0000256" key="4">
    <source>
        <dbReference type="ARBA" id="ARBA00022723"/>
    </source>
</evidence>
<dbReference type="EC" id="3.5.4.4" evidence="3"/>
<feature type="domain" description="Adenosine deaminase" evidence="9">
    <location>
        <begin position="174"/>
        <end position="465"/>
    </location>
</feature>
<evidence type="ECO:0000313" key="11">
    <source>
        <dbReference type="Proteomes" id="UP000249340"/>
    </source>
</evidence>
<dbReference type="Pfam" id="PF00962">
    <property type="entry name" value="A_deaminase"/>
    <property type="match status" value="1"/>
</dbReference>
<dbReference type="GO" id="GO:0046872">
    <property type="term" value="F:metal ion binding"/>
    <property type="evidence" value="ECO:0007669"/>
    <property type="project" value="UniProtKB-KW"/>
</dbReference>
<evidence type="ECO:0000256" key="5">
    <source>
        <dbReference type="ARBA" id="ARBA00022801"/>
    </source>
</evidence>
<dbReference type="PANTHER" id="PTHR11409">
    <property type="entry name" value="ADENOSINE DEAMINASE"/>
    <property type="match status" value="1"/>
</dbReference>
<keyword evidence="11" id="KW-1185">Reference proteome</keyword>
<gene>
    <name evidence="10" type="ORF">C7M71_024225</name>
</gene>
<dbReference type="GO" id="GO:0005829">
    <property type="term" value="C:cytosol"/>
    <property type="evidence" value="ECO:0007669"/>
    <property type="project" value="TreeGrafter"/>
</dbReference>
<name>A0A345T241_9ACTN</name>
<feature type="signal peptide" evidence="8">
    <location>
        <begin position="1"/>
        <end position="36"/>
    </location>
</feature>
<dbReference type="SUPFAM" id="SSF51556">
    <property type="entry name" value="Metallo-dependent hydrolases"/>
    <property type="match status" value="1"/>
</dbReference>
<dbReference type="EMBL" id="CP031264">
    <property type="protein sequence ID" value="AXI80046.1"/>
    <property type="molecule type" value="Genomic_DNA"/>
</dbReference>
<dbReference type="KEGG" id="stri:C7M71_024225"/>
<keyword evidence="5" id="KW-0378">Hydrolase</keyword>
<dbReference type="InterPro" id="IPR032466">
    <property type="entry name" value="Metal_Hydrolase"/>
</dbReference>
<evidence type="ECO:0000256" key="2">
    <source>
        <dbReference type="ARBA" id="ARBA00006676"/>
    </source>
</evidence>
<comment type="similarity">
    <text evidence="2">Belongs to the metallo-dependent hydrolases superfamily. Adenosine and AMP deaminases family.</text>
</comment>
<keyword evidence="6" id="KW-0862">Zinc</keyword>
<dbReference type="AlphaFoldDB" id="A0A345T241"/>
<proteinExistence type="inferred from homology"/>
<evidence type="ECO:0000256" key="3">
    <source>
        <dbReference type="ARBA" id="ARBA00012784"/>
    </source>
</evidence>
<feature type="chain" id="PRO_5017030406" description="adenosine deaminase" evidence="8">
    <location>
        <begin position="37"/>
        <end position="528"/>
    </location>
</feature>
<dbReference type="Gene3D" id="3.20.20.140">
    <property type="entry name" value="Metal-dependent hydrolases"/>
    <property type="match status" value="1"/>
</dbReference>
<dbReference type="Proteomes" id="UP000249340">
    <property type="component" value="Chromosome"/>
</dbReference>
<dbReference type="GO" id="GO:0046103">
    <property type="term" value="P:inosine biosynthetic process"/>
    <property type="evidence" value="ECO:0007669"/>
    <property type="project" value="TreeGrafter"/>
</dbReference>